<dbReference type="EMBL" id="JAODUO010002799">
    <property type="protein sequence ID" value="KAK2150311.1"/>
    <property type="molecule type" value="Genomic_DNA"/>
</dbReference>
<protein>
    <recommendedName>
        <fullName evidence="1">Reverse transcriptase domain-containing protein</fullName>
    </recommendedName>
</protein>
<accession>A0AAD9N0A8</accession>
<evidence type="ECO:0000313" key="3">
    <source>
        <dbReference type="Proteomes" id="UP001209878"/>
    </source>
</evidence>
<proteinExistence type="predicted"/>
<evidence type="ECO:0000259" key="1">
    <source>
        <dbReference type="Pfam" id="PF00078"/>
    </source>
</evidence>
<evidence type="ECO:0000313" key="2">
    <source>
        <dbReference type="EMBL" id="KAK2150311.1"/>
    </source>
</evidence>
<organism evidence="2 3">
    <name type="scientific">Ridgeia piscesae</name>
    <name type="common">Tubeworm</name>
    <dbReference type="NCBI Taxonomy" id="27915"/>
    <lineage>
        <taxon>Eukaryota</taxon>
        <taxon>Metazoa</taxon>
        <taxon>Spiralia</taxon>
        <taxon>Lophotrochozoa</taxon>
        <taxon>Annelida</taxon>
        <taxon>Polychaeta</taxon>
        <taxon>Sedentaria</taxon>
        <taxon>Canalipalpata</taxon>
        <taxon>Sabellida</taxon>
        <taxon>Siboglinidae</taxon>
        <taxon>Ridgeia</taxon>
    </lineage>
</organism>
<dbReference type="PANTHER" id="PTHR47027:SF20">
    <property type="entry name" value="REVERSE TRANSCRIPTASE-LIKE PROTEIN WITH RNA-DIRECTED DNA POLYMERASE DOMAIN"/>
    <property type="match status" value="1"/>
</dbReference>
<dbReference type="PANTHER" id="PTHR47027">
    <property type="entry name" value="REVERSE TRANSCRIPTASE DOMAIN-CONTAINING PROTEIN"/>
    <property type="match status" value="1"/>
</dbReference>
<dbReference type="Pfam" id="PF00078">
    <property type="entry name" value="RVT_1"/>
    <property type="match status" value="1"/>
</dbReference>
<comment type="caution">
    <text evidence="2">The sequence shown here is derived from an EMBL/GenBank/DDBJ whole genome shotgun (WGS) entry which is preliminary data.</text>
</comment>
<gene>
    <name evidence="2" type="ORF">NP493_2802g00014</name>
</gene>
<keyword evidence="3" id="KW-1185">Reference proteome</keyword>
<sequence>MVDFIITRCRDKMDIHSTRAMRGTNCWTDHEMLRSKELQTPKGRRDQVHQKVLQTRSTRSTTAAYKDARRLLQNHARTPKSDWWEKKAVELQRAADRNDIKGFYGGLKELRGPTKKGPVHLKSTDGMETFSDSKRLQEKCIEQDRPLYMVFVDCNKAFDTVRRTGLLQLVRKYGCPQKFTTMMEALHTGMMANISVGGEVSESFSVTNGVRQSCVAPTLFSVFLSAMLDEAFRDMVYIQPRQSADIFNVAHFRAKTKTTRILLRELLFADDMHWLLLLKRCRK</sequence>
<dbReference type="AlphaFoldDB" id="A0AAD9N0A8"/>
<feature type="domain" description="Reverse transcriptase" evidence="1">
    <location>
        <begin position="137"/>
        <end position="231"/>
    </location>
</feature>
<dbReference type="Proteomes" id="UP001209878">
    <property type="component" value="Unassembled WGS sequence"/>
</dbReference>
<dbReference type="InterPro" id="IPR000477">
    <property type="entry name" value="RT_dom"/>
</dbReference>
<reference evidence="2" key="1">
    <citation type="journal article" date="2023" name="Mol. Biol. Evol.">
        <title>Third-Generation Sequencing Reveals the Adaptive Role of the Epigenome in Three Deep-Sea Polychaetes.</title>
        <authorList>
            <person name="Perez M."/>
            <person name="Aroh O."/>
            <person name="Sun Y."/>
            <person name="Lan Y."/>
            <person name="Juniper S.K."/>
            <person name="Young C.R."/>
            <person name="Angers B."/>
            <person name="Qian P.Y."/>
        </authorList>
    </citation>
    <scope>NUCLEOTIDE SEQUENCE</scope>
    <source>
        <strain evidence="2">R07B-5</strain>
    </source>
</reference>
<name>A0AAD9N0A8_RIDPI</name>